<evidence type="ECO:0000313" key="3">
    <source>
        <dbReference type="Proteomes" id="UP001341840"/>
    </source>
</evidence>
<protein>
    <submittedName>
        <fullName evidence="2">Uncharacterized protein</fullName>
    </submittedName>
</protein>
<feature type="compositionally biased region" description="Basic residues" evidence="1">
    <location>
        <begin position="40"/>
        <end position="49"/>
    </location>
</feature>
<reference evidence="2 3" key="1">
    <citation type="journal article" date="2023" name="Plants (Basel)">
        <title>Bridging the Gap: Combining Genomics and Transcriptomics Approaches to Understand Stylosanthes scabra, an Orphan Legume from the Brazilian Caatinga.</title>
        <authorList>
            <person name="Ferreira-Neto J.R.C."/>
            <person name="da Silva M.D."/>
            <person name="Binneck E."/>
            <person name="de Melo N.F."/>
            <person name="da Silva R.H."/>
            <person name="de Melo A.L.T.M."/>
            <person name="Pandolfi V."/>
            <person name="Bustamante F.O."/>
            <person name="Brasileiro-Vidal A.C."/>
            <person name="Benko-Iseppon A.M."/>
        </authorList>
    </citation>
    <scope>NUCLEOTIDE SEQUENCE [LARGE SCALE GENOMIC DNA]</scope>
    <source>
        <tissue evidence="2">Leaves</tissue>
    </source>
</reference>
<feature type="compositionally biased region" description="Basic and acidic residues" evidence="1">
    <location>
        <begin position="62"/>
        <end position="73"/>
    </location>
</feature>
<evidence type="ECO:0000313" key="2">
    <source>
        <dbReference type="EMBL" id="MED6161536.1"/>
    </source>
</evidence>
<feature type="region of interest" description="Disordered" evidence="1">
    <location>
        <begin position="40"/>
        <end position="84"/>
    </location>
</feature>
<dbReference type="EMBL" id="JASCZI010121391">
    <property type="protein sequence ID" value="MED6161536.1"/>
    <property type="molecule type" value="Genomic_DNA"/>
</dbReference>
<evidence type="ECO:0000256" key="1">
    <source>
        <dbReference type="SAM" id="MobiDB-lite"/>
    </source>
</evidence>
<dbReference type="Proteomes" id="UP001341840">
    <property type="component" value="Unassembled WGS sequence"/>
</dbReference>
<sequence>MPPGYPPTSPVTNPPLVCAYTSRVGRLAKDPWLFIPSFVHHQRSSRKPSRSQAFSSRLRNLGPKDVHSVEAARRAKSSNAPDST</sequence>
<gene>
    <name evidence="2" type="ORF">PIB30_061667</name>
</gene>
<comment type="caution">
    <text evidence="2">The sequence shown here is derived from an EMBL/GenBank/DDBJ whole genome shotgun (WGS) entry which is preliminary data.</text>
</comment>
<organism evidence="2 3">
    <name type="scientific">Stylosanthes scabra</name>
    <dbReference type="NCBI Taxonomy" id="79078"/>
    <lineage>
        <taxon>Eukaryota</taxon>
        <taxon>Viridiplantae</taxon>
        <taxon>Streptophyta</taxon>
        <taxon>Embryophyta</taxon>
        <taxon>Tracheophyta</taxon>
        <taxon>Spermatophyta</taxon>
        <taxon>Magnoliopsida</taxon>
        <taxon>eudicotyledons</taxon>
        <taxon>Gunneridae</taxon>
        <taxon>Pentapetalae</taxon>
        <taxon>rosids</taxon>
        <taxon>fabids</taxon>
        <taxon>Fabales</taxon>
        <taxon>Fabaceae</taxon>
        <taxon>Papilionoideae</taxon>
        <taxon>50 kb inversion clade</taxon>
        <taxon>dalbergioids sensu lato</taxon>
        <taxon>Dalbergieae</taxon>
        <taxon>Pterocarpus clade</taxon>
        <taxon>Stylosanthes</taxon>
    </lineage>
</organism>
<name>A0ABU6UJZ6_9FABA</name>
<accession>A0ABU6UJZ6</accession>
<keyword evidence="3" id="KW-1185">Reference proteome</keyword>
<proteinExistence type="predicted"/>